<dbReference type="PANTHER" id="PTHR11685">
    <property type="entry name" value="RBR FAMILY RING FINGER AND IBR DOMAIN-CONTAINING"/>
    <property type="match status" value="1"/>
</dbReference>
<evidence type="ECO:0000256" key="4">
    <source>
        <dbReference type="ARBA" id="ARBA00022786"/>
    </source>
</evidence>
<accession>A0ABQ7UGL1</accession>
<name>A0ABQ7UGL1_SOLTU</name>
<feature type="region of interest" description="Disordered" evidence="6">
    <location>
        <begin position="88"/>
        <end position="110"/>
    </location>
</feature>
<evidence type="ECO:0000256" key="1">
    <source>
        <dbReference type="ARBA" id="ARBA00001947"/>
    </source>
</evidence>
<proteinExistence type="predicted"/>
<evidence type="ECO:0000259" key="7">
    <source>
        <dbReference type="Pfam" id="PF01485"/>
    </source>
</evidence>
<reference evidence="8 9" key="1">
    <citation type="journal article" date="2021" name="bioRxiv">
        <title>Chromosome-scale and haplotype-resolved genome assembly of a tetraploid potato cultivar.</title>
        <authorList>
            <person name="Sun H."/>
            <person name="Jiao W.-B."/>
            <person name="Krause K."/>
            <person name="Campoy J.A."/>
            <person name="Goel M."/>
            <person name="Folz-Donahue K."/>
            <person name="Kukat C."/>
            <person name="Huettel B."/>
            <person name="Schneeberger K."/>
        </authorList>
    </citation>
    <scope>NUCLEOTIDE SEQUENCE [LARGE SCALE GENOMIC DNA]</scope>
    <source>
        <strain evidence="8">SolTubOtavaFocal</strain>
        <tissue evidence="8">Leaves</tissue>
    </source>
</reference>
<dbReference type="InterPro" id="IPR031127">
    <property type="entry name" value="E3_UB_ligase_RBR"/>
</dbReference>
<evidence type="ECO:0000313" key="9">
    <source>
        <dbReference type="Proteomes" id="UP000826656"/>
    </source>
</evidence>
<dbReference type="Pfam" id="PF01485">
    <property type="entry name" value="IBR"/>
    <property type="match status" value="1"/>
</dbReference>
<protein>
    <recommendedName>
        <fullName evidence="7">IBR domain-containing protein</fullName>
    </recommendedName>
</protein>
<comment type="cofactor">
    <cofactor evidence="1">
        <name>Zn(2+)</name>
        <dbReference type="ChEBI" id="CHEBI:29105"/>
    </cofactor>
</comment>
<feature type="compositionally biased region" description="Basic and acidic residues" evidence="6">
    <location>
        <begin position="92"/>
        <end position="104"/>
    </location>
</feature>
<feature type="domain" description="IBR" evidence="7">
    <location>
        <begin position="10"/>
        <end position="34"/>
    </location>
</feature>
<keyword evidence="5" id="KW-0862">Zinc</keyword>
<dbReference type="SUPFAM" id="SSF57850">
    <property type="entry name" value="RING/U-box"/>
    <property type="match status" value="1"/>
</dbReference>
<dbReference type="Proteomes" id="UP000826656">
    <property type="component" value="Unassembled WGS sequence"/>
</dbReference>
<dbReference type="InterPro" id="IPR002867">
    <property type="entry name" value="IBR_dom"/>
</dbReference>
<evidence type="ECO:0000256" key="6">
    <source>
        <dbReference type="SAM" id="MobiDB-lite"/>
    </source>
</evidence>
<evidence type="ECO:0000256" key="2">
    <source>
        <dbReference type="ARBA" id="ARBA00022723"/>
    </source>
</evidence>
<sequence>MTGVSDNVVDSECHNCHQLFCAQCNVSWHEGLECKDFQRLGRSNNRGKGDVMLMGIAKNKKWRRCPKYKCYVEKRDGYLKLTCSCHAPSYPRDADTGPRTKSDPKLTLLA</sequence>
<keyword evidence="9" id="KW-1185">Reference proteome</keyword>
<dbReference type="EMBL" id="JAIVGD010000019">
    <property type="protein sequence ID" value="KAH0748131.1"/>
    <property type="molecule type" value="Genomic_DNA"/>
</dbReference>
<keyword evidence="4" id="KW-0833">Ubl conjugation pathway</keyword>
<evidence type="ECO:0000256" key="3">
    <source>
        <dbReference type="ARBA" id="ARBA00022771"/>
    </source>
</evidence>
<gene>
    <name evidence="8" type="ORF">KY290_027363</name>
</gene>
<organism evidence="8 9">
    <name type="scientific">Solanum tuberosum</name>
    <name type="common">Potato</name>
    <dbReference type="NCBI Taxonomy" id="4113"/>
    <lineage>
        <taxon>Eukaryota</taxon>
        <taxon>Viridiplantae</taxon>
        <taxon>Streptophyta</taxon>
        <taxon>Embryophyta</taxon>
        <taxon>Tracheophyta</taxon>
        <taxon>Spermatophyta</taxon>
        <taxon>Magnoliopsida</taxon>
        <taxon>eudicotyledons</taxon>
        <taxon>Gunneridae</taxon>
        <taxon>Pentapetalae</taxon>
        <taxon>asterids</taxon>
        <taxon>lamiids</taxon>
        <taxon>Solanales</taxon>
        <taxon>Solanaceae</taxon>
        <taxon>Solanoideae</taxon>
        <taxon>Solaneae</taxon>
        <taxon>Solanum</taxon>
    </lineage>
</organism>
<keyword evidence="2" id="KW-0479">Metal-binding</keyword>
<evidence type="ECO:0000256" key="5">
    <source>
        <dbReference type="ARBA" id="ARBA00022833"/>
    </source>
</evidence>
<evidence type="ECO:0000313" key="8">
    <source>
        <dbReference type="EMBL" id="KAH0748131.1"/>
    </source>
</evidence>
<comment type="caution">
    <text evidence="8">The sequence shown here is derived from an EMBL/GenBank/DDBJ whole genome shotgun (WGS) entry which is preliminary data.</text>
</comment>
<keyword evidence="3" id="KW-0863">Zinc-finger</keyword>